<proteinExistence type="predicted"/>
<dbReference type="PROSITE" id="PS50109">
    <property type="entry name" value="HIS_KIN"/>
    <property type="match status" value="1"/>
</dbReference>
<dbReference type="GO" id="GO:0000155">
    <property type="term" value="F:phosphorelay sensor kinase activity"/>
    <property type="evidence" value="ECO:0007669"/>
    <property type="project" value="InterPro"/>
</dbReference>
<evidence type="ECO:0000256" key="4">
    <source>
        <dbReference type="ARBA" id="ARBA00015735"/>
    </source>
</evidence>
<evidence type="ECO:0000256" key="1">
    <source>
        <dbReference type="ARBA" id="ARBA00000085"/>
    </source>
</evidence>
<evidence type="ECO:0000256" key="3">
    <source>
        <dbReference type="ARBA" id="ARBA00012438"/>
    </source>
</evidence>
<evidence type="ECO:0000259" key="17">
    <source>
        <dbReference type="PROSITE" id="PS50885"/>
    </source>
</evidence>
<evidence type="ECO:0000313" key="19">
    <source>
        <dbReference type="Proteomes" id="UP000076865"/>
    </source>
</evidence>
<reference evidence="18 19" key="1">
    <citation type="journal article" date="2006" name="Syst. Appl. Microbiol.">
        <title>Anoxybacillus amylolyticus sp. nov., a thermophilic amylase producing bacterium isolated from Mount Rittmann (Antarctica).</title>
        <authorList>
            <person name="Poli A."/>
            <person name="Esposito E."/>
            <person name="Lama L."/>
            <person name="Orlando P."/>
            <person name="Nicolaus G."/>
            <person name="de Appolonia F."/>
            <person name="Gambacorta A."/>
            <person name="Nicolaus B."/>
        </authorList>
    </citation>
    <scope>NUCLEOTIDE SEQUENCE [LARGE SCALE GENOMIC DNA]</scope>
    <source>
        <strain evidence="18 19">DSM 15939</strain>
    </source>
</reference>
<keyword evidence="9" id="KW-0547">Nucleotide-binding</keyword>
<keyword evidence="7" id="KW-0808">Transferase</keyword>
<keyword evidence="19" id="KW-1185">Reference proteome</keyword>
<feature type="transmembrane region" description="Helical" evidence="15">
    <location>
        <begin position="15"/>
        <end position="33"/>
    </location>
</feature>
<comment type="catalytic activity">
    <reaction evidence="1">
        <text>ATP + protein L-histidine = ADP + protein N-phospho-L-histidine.</text>
        <dbReference type="EC" id="2.7.13.3"/>
    </reaction>
</comment>
<dbReference type="FunFam" id="3.30.565.10:FF:000006">
    <property type="entry name" value="Sensor histidine kinase WalK"/>
    <property type="match status" value="1"/>
</dbReference>
<dbReference type="Pfam" id="PF02518">
    <property type="entry name" value="HATPase_c"/>
    <property type="match status" value="1"/>
</dbReference>
<dbReference type="PATRIC" id="fig|294699.3.peg.2416"/>
<feature type="domain" description="Histidine kinase" evidence="16">
    <location>
        <begin position="248"/>
        <end position="465"/>
    </location>
</feature>
<comment type="subcellular location">
    <subcellularLocation>
        <location evidence="2">Cell membrane</location>
        <topology evidence="2">Multi-pass membrane protein</topology>
    </subcellularLocation>
</comment>
<dbReference type="InterPro" id="IPR003660">
    <property type="entry name" value="HAMP_dom"/>
</dbReference>
<evidence type="ECO:0000256" key="9">
    <source>
        <dbReference type="ARBA" id="ARBA00022741"/>
    </source>
</evidence>
<dbReference type="SUPFAM" id="SSF47384">
    <property type="entry name" value="Homodimeric domain of signal transducing histidine kinase"/>
    <property type="match status" value="1"/>
</dbReference>
<organism evidence="18 19">
    <name type="scientific">Anoxybacteroides amylolyticum</name>
    <dbReference type="NCBI Taxonomy" id="294699"/>
    <lineage>
        <taxon>Bacteria</taxon>
        <taxon>Bacillati</taxon>
        <taxon>Bacillota</taxon>
        <taxon>Bacilli</taxon>
        <taxon>Bacillales</taxon>
        <taxon>Anoxybacillaceae</taxon>
        <taxon>Anoxybacteroides</taxon>
    </lineage>
</organism>
<dbReference type="PANTHER" id="PTHR45528">
    <property type="entry name" value="SENSOR HISTIDINE KINASE CPXA"/>
    <property type="match status" value="1"/>
</dbReference>
<protein>
    <recommendedName>
        <fullName evidence="4">Signal transduction histidine-protein kinase ArlS</fullName>
        <ecNumber evidence="3">2.7.13.3</ecNumber>
    </recommendedName>
</protein>
<dbReference type="InterPro" id="IPR036097">
    <property type="entry name" value="HisK_dim/P_sf"/>
</dbReference>
<dbReference type="EC" id="2.7.13.3" evidence="3"/>
<name>A0A160F263_9BACL</name>
<keyword evidence="14 15" id="KW-0472">Membrane</keyword>
<feature type="transmembrane region" description="Helical" evidence="15">
    <location>
        <begin position="163"/>
        <end position="186"/>
    </location>
</feature>
<evidence type="ECO:0000256" key="14">
    <source>
        <dbReference type="ARBA" id="ARBA00023136"/>
    </source>
</evidence>
<evidence type="ECO:0000256" key="8">
    <source>
        <dbReference type="ARBA" id="ARBA00022692"/>
    </source>
</evidence>
<dbReference type="Proteomes" id="UP000076865">
    <property type="component" value="Chromosome"/>
</dbReference>
<keyword evidence="10" id="KW-0418">Kinase</keyword>
<keyword evidence="12 15" id="KW-1133">Transmembrane helix</keyword>
<keyword evidence="6" id="KW-0597">Phosphoprotein</keyword>
<dbReference type="CDD" id="cd00075">
    <property type="entry name" value="HATPase"/>
    <property type="match status" value="1"/>
</dbReference>
<dbReference type="SMART" id="SM00388">
    <property type="entry name" value="HisKA"/>
    <property type="match status" value="1"/>
</dbReference>
<evidence type="ECO:0000256" key="5">
    <source>
        <dbReference type="ARBA" id="ARBA00022475"/>
    </source>
</evidence>
<dbReference type="Pfam" id="PF00672">
    <property type="entry name" value="HAMP"/>
    <property type="match status" value="1"/>
</dbReference>
<keyword evidence="11" id="KW-0067">ATP-binding</keyword>
<dbReference type="CDD" id="cd00082">
    <property type="entry name" value="HisKA"/>
    <property type="match status" value="1"/>
</dbReference>
<evidence type="ECO:0000256" key="13">
    <source>
        <dbReference type="ARBA" id="ARBA00023012"/>
    </source>
</evidence>
<dbReference type="Pfam" id="PF00512">
    <property type="entry name" value="HisKA"/>
    <property type="match status" value="1"/>
</dbReference>
<dbReference type="EMBL" id="CP015438">
    <property type="protein sequence ID" value="ANB60307.1"/>
    <property type="molecule type" value="Genomic_DNA"/>
</dbReference>
<sequence length="472" mass="54506">MKLFRLENVSLKWKLTVLSAAVIFIVYFLFTWLQYETVKHWLLNGEEKAIEKTVEEIETYYGEKRNLSWDDIRQSKPLLEKLNEKYQAIRILDEKGNVVVSVSNHVSVSLFPAGKPEKLEVNYHLVDDERSVILRKPLHVSRINGTIEVVRHLVKFQQMINTIFFIMTFIGMVAMFMSASFGRFIANHFVGRLQAVTNTMRNIKKNGFEERIDVPAANDEMSQLMAMFNEMMDEIEHSFRQQKQFIEDASHELRTPIAILEGHLSLLKRWGKHNPEILEESLEAAVQEVYRLKKLVLELLDLSHAEALAIPLEFQPTAPKEAAEQIIKNFRVLHPSFRFSIIDEVGEKVLVRIAKHHLEQLLLILLDNAVKYSQHEKEIIIRLKEEGKYVSISVRDKGIGIPRDELEKVFLRFYRVDKARSREKGGVGLGLAIAKEIVDKYGGQIVMESEVGVGTTVELFLPKAKSKDIEER</sequence>
<dbReference type="OrthoDB" id="9786919at2"/>
<dbReference type="Pfam" id="PF18719">
    <property type="entry name" value="ArlS_N"/>
    <property type="match status" value="1"/>
</dbReference>
<evidence type="ECO:0000256" key="12">
    <source>
        <dbReference type="ARBA" id="ARBA00022989"/>
    </source>
</evidence>
<dbReference type="PROSITE" id="PS50885">
    <property type="entry name" value="HAMP"/>
    <property type="match status" value="1"/>
</dbReference>
<dbReference type="InterPro" id="IPR005467">
    <property type="entry name" value="His_kinase_dom"/>
</dbReference>
<evidence type="ECO:0000313" key="18">
    <source>
        <dbReference type="EMBL" id="ANB60307.1"/>
    </source>
</evidence>
<dbReference type="InterPro" id="IPR050398">
    <property type="entry name" value="HssS/ArlS-like"/>
</dbReference>
<dbReference type="KEGG" id="aamy:GFC30_2348"/>
<feature type="domain" description="HAMP" evidence="17">
    <location>
        <begin position="187"/>
        <end position="240"/>
    </location>
</feature>
<dbReference type="GO" id="GO:0005886">
    <property type="term" value="C:plasma membrane"/>
    <property type="evidence" value="ECO:0007669"/>
    <property type="project" value="UniProtKB-SubCell"/>
</dbReference>
<gene>
    <name evidence="18" type="ORF">GFC30_2348</name>
</gene>
<dbReference type="PRINTS" id="PR00344">
    <property type="entry name" value="BCTRLSENSOR"/>
</dbReference>
<dbReference type="Gene3D" id="6.10.340.10">
    <property type="match status" value="1"/>
</dbReference>
<evidence type="ECO:0000256" key="7">
    <source>
        <dbReference type="ARBA" id="ARBA00022679"/>
    </source>
</evidence>
<evidence type="ECO:0000259" key="16">
    <source>
        <dbReference type="PROSITE" id="PS50109"/>
    </source>
</evidence>
<evidence type="ECO:0000256" key="15">
    <source>
        <dbReference type="SAM" id="Phobius"/>
    </source>
</evidence>
<dbReference type="InterPro" id="IPR004358">
    <property type="entry name" value="Sig_transdc_His_kin-like_C"/>
</dbReference>
<dbReference type="Gene3D" id="1.10.287.130">
    <property type="match status" value="1"/>
</dbReference>
<dbReference type="InterPro" id="IPR036890">
    <property type="entry name" value="HATPase_C_sf"/>
</dbReference>
<evidence type="ECO:0000256" key="2">
    <source>
        <dbReference type="ARBA" id="ARBA00004651"/>
    </source>
</evidence>
<dbReference type="FunFam" id="1.10.287.130:FF:000001">
    <property type="entry name" value="Two-component sensor histidine kinase"/>
    <property type="match status" value="1"/>
</dbReference>
<accession>A0A160F263</accession>
<dbReference type="PANTHER" id="PTHR45528:SF12">
    <property type="entry name" value="SENSOR HISTIDINE KINASE ARSS"/>
    <property type="match status" value="1"/>
</dbReference>
<dbReference type="SMART" id="SM00387">
    <property type="entry name" value="HATPase_c"/>
    <property type="match status" value="1"/>
</dbReference>
<evidence type="ECO:0000256" key="10">
    <source>
        <dbReference type="ARBA" id="ARBA00022777"/>
    </source>
</evidence>
<dbReference type="SUPFAM" id="SSF158472">
    <property type="entry name" value="HAMP domain-like"/>
    <property type="match status" value="1"/>
</dbReference>
<dbReference type="SUPFAM" id="SSF55874">
    <property type="entry name" value="ATPase domain of HSP90 chaperone/DNA topoisomerase II/histidine kinase"/>
    <property type="match status" value="1"/>
</dbReference>
<keyword evidence="5" id="KW-1003">Cell membrane</keyword>
<dbReference type="SMART" id="SM00304">
    <property type="entry name" value="HAMP"/>
    <property type="match status" value="1"/>
</dbReference>
<dbReference type="InterPro" id="IPR003661">
    <property type="entry name" value="HisK_dim/P_dom"/>
</dbReference>
<dbReference type="CDD" id="cd06225">
    <property type="entry name" value="HAMP"/>
    <property type="match status" value="1"/>
</dbReference>
<dbReference type="InterPro" id="IPR003594">
    <property type="entry name" value="HATPase_dom"/>
</dbReference>
<evidence type="ECO:0000256" key="6">
    <source>
        <dbReference type="ARBA" id="ARBA00022553"/>
    </source>
</evidence>
<dbReference type="GO" id="GO:0005524">
    <property type="term" value="F:ATP binding"/>
    <property type="evidence" value="ECO:0007669"/>
    <property type="project" value="UniProtKB-KW"/>
</dbReference>
<evidence type="ECO:0000256" key="11">
    <source>
        <dbReference type="ARBA" id="ARBA00022840"/>
    </source>
</evidence>
<keyword evidence="13" id="KW-0902">Two-component regulatory system</keyword>
<dbReference type="RefSeq" id="WP_066325658.1">
    <property type="nucleotide sequence ID" value="NZ_CP015438.1"/>
</dbReference>
<dbReference type="AlphaFoldDB" id="A0A160F263"/>
<keyword evidence="8 15" id="KW-0812">Transmembrane</keyword>
<dbReference type="Gene3D" id="3.30.565.10">
    <property type="entry name" value="Histidine kinase-like ATPase, C-terminal domain"/>
    <property type="match status" value="1"/>
</dbReference>
<dbReference type="InterPro" id="IPR041610">
    <property type="entry name" value="ArlS_N"/>
</dbReference>